<dbReference type="STRING" id="41047.A0A397GM01"/>
<feature type="signal peptide" evidence="1">
    <location>
        <begin position="1"/>
        <end position="20"/>
    </location>
</feature>
<evidence type="ECO:0000313" key="4">
    <source>
        <dbReference type="Proteomes" id="UP000215305"/>
    </source>
</evidence>
<evidence type="ECO:0000256" key="1">
    <source>
        <dbReference type="SAM" id="SignalP"/>
    </source>
</evidence>
<dbReference type="VEuPathDB" id="FungiDB:CDV56_104390"/>
<dbReference type="OrthoDB" id="425936at2759"/>
<gene>
    <name evidence="3" type="ORF">CDV56_104390</name>
</gene>
<keyword evidence="4" id="KW-1185">Reference proteome</keyword>
<sequence length="543" mass="59126">MRLNPLVSVLPLTAAATAGALTRHNSCSVVNQTTCGGTSYEYTGLVGYGFIPSNAVDKYGDTLGGIGSSIAIDQDSWRKTGRDSYSGIIYCLPDRGWNTNGTLNFQSRIHKLAIFFKLAPDASAENPSKPNLQLKYLDTILLTGPDGEPTTGLDADATGYASYRGFPPLPAATYIGDGFGGAGKGGKRVTIDAEGLVLDKDGFFWVSDEYGPYVYKFNKHGRMVLALQPPQAYLPRRNGTISFSAASPPLYAPNQMPVPEDPKTGRNNNQGLEALTISPDGKTLYTMIQSALNQEGGPKKKNRQPARLLEYDISSGTPEYKHEYAVLLAKYNDYTEEDPSDAAKVASQSEIHQLPTGDFLVLARDSGFGHGQSESLSVYRHADVVSISKSTTDLKGTYDAADGSIASSKGVLDSGITPAEYCPFLDFNVNSELAKFGLHNGGAQDAGLLNEKWEGLALVPVDPQGHKDKHSKKAREYFLFSFSDNDFITQDGRFLDLFLVLEPKDTDYIAFARTGRMNFGRFKYADESGYNLDNQALVFRVRF</sequence>
<dbReference type="InterPro" id="IPR027372">
    <property type="entry name" value="Phytase-like_dom"/>
</dbReference>
<dbReference type="RefSeq" id="XP_026613126.1">
    <property type="nucleotide sequence ID" value="XM_026758009.1"/>
</dbReference>
<dbReference type="GeneID" id="38126364"/>
<dbReference type="PANTHER" id="PTHR37957">
    <property type="entry name" value="BLR7070 PROTEIN"/>
    <property type="match status" value="1"/>
</dbReference>
<name>A0A397GM01_ASPTH</name>
<evidence type="ECO:0000313" key="3">
    <source>
        <dbReference type="EMBL" id="RHZ51925.1"/>
    </source>
</evidence>
<dbReference type="SUPFAM" id="SSF63829">
    <property type="entry name" value="Calcium-dependent phosphotriesterase"/>
    <property type="match status" value="1"/>
</dbReference>
<keyword evidence="1" id="KW-0732">Signal</keyword>
<dbReference type="EMBL" id="NKHU02000142">
    <property type="protein sequence ID" value="RHZ51925.1"/>
    <property type="molecule type" value="Genomic_DNA"/>
</dbReference>
<proteinExistence type="predicted"/>
<feature type="chain" id="PRO_5017468421" description="Phytase-like domain-containing protein" evidence="1">
    <location>
        <begin position="21"/>
        <end position="543"/>
    </location>
</feature>
<feature type="domain" description="Phytase-like" evidence="2">
    <location>
        <begin position="133"/>
        <end position="461"/>
    </location>
</feature>
<dbReference type="Pfam" id="PF13449">
    <property type="entry name" value="Phytase-like"/>
    <property type="match status" value="1"/>
</dbReference>
<protein>
    <recommendedName>
        <fullName evidence="2">Phytase-like domain-containing protein</fullName>
    </recommendedName>
</protein>
<organism evidence="3 4">
    <name type="scientific">Aspergillus thermomutatus</name>
    <name type="common">Neosartorya pseudofischeri</name>
    <dbReference type="NCBI Taxonomy" id="41047"/>
    <lineage>
        <taxon>Eukaryota</taxon>
        <taxon>Fungi</taxon>
        <taxon>Dikarya</taxon>
        <taxon>Ascomycota</taxon>
        <taxon>Pezizomycotina</taxon>
        <taxon>Eurotiomycetes</taxon>
        <taxon>Eurotiomycetidae</taxon>
        <taxon>Eurotiales</taxon>
        <taxon>Aspergillaceae</taxon>
        <taxon>Aspergillus</taxon>
        <taxon>Aspergillus subgen. Fumigati</taxon>
    </lineage>
</organism>
<reference evidence="3" key="1">
    <citation type="submission" date="2018-08" db="EMBL/GenBank/DDBJ databases">
        <title>Draft genome sequence of azole-resistant Aspergillus thermomutatus (Neosartorya pseudofischeri) strain HMR AF 39, isolated from a human nasal aspirate.</title>
        <authorList>
            <person name="Parent-Michaud M."/>
            <person name="Dufresne P.J."/>
            <person name="Fournier E."/>
            <person name="Martineau C."/>
            <person name="Moreira S."/>
            <person name="Perkins V."/>
            <person name="De Repentigny L."/>
            <person name="Dufresne S.F."/>
        </authorList>
    </citation>
    <scope>NUCLEOTIDE SEQUENCE [LARGE SCALE GENOMIC DNA]</scope>
    <source>
        <strain evidence="3">HMR AF 39</strain>
    </source>
</reference>
<evidence type="ECO:0000259" key="2">
    <source>
        <dbReference type="Pfam" id="PF13449"/>
    </source>
</evidence>
<dbReference type="PANTHER" id="PTHR37957:SF1">
    <property type="entry name" value="PHYTASE-LIKE DOMAIN-CONTAINING PROTEIN"/>
    <property type="match status" value="1"/>
</dbReference>
<accession>A0A397GM01</accession>
<dbReference type="Proteomes" id="UP000215305">
    <property type="component" value="Unassembled WGS sequence"/>
</dbReference>
<dbReference type="AlphaFoldDB" id="A0A397GM01"/>
<comment type="caution">
    <text evidence="3">The sequence shown here is derived from an EMBL/GenBank/DDBJ whole genome shotgun (WGS) entry which is preliminary data.</text>
</comment>